<dbReference type="GO" id="GO:0008180">
    <property type="term" value="C:COP9 signalosome"/>
    <property type="evidence" value="ECO:0007669"/>
    <property type="project" value="TreeGrafter"/>
</dbReference>
<dbReference type="Pfam" id="PF22788">
    <property type="entry name" value="COP9_hel_rpt"/>
    <property type="match status" value="1"/>
</dbReference>
<dbReference type="AlphaFoldDB" id="A0A9Q0RXN8"/>
<reference evidence="3" key="1">
    <citation type="submission" date="2022-07" db="EMBL/GenBank/DDBJ databases">
        <authorList>
            <person name="Trinca V."/>
            <person name="Uliana J.V.C."/>
            <person name="Torres T.T."/>
            <person name="Ward R.J."/>
            <person name="Monesi N."/>
        </authorList>
    </citation>
    <scope>NUCLEOTIDE SEQUENCE</scope>
    <source>
        <strain evidence="3">HSMRA1968</strain>
        <tissue evidence="3">Whole embryos</tissue>
    </source>
</reference>
<evidence type="ECO:0000259" key="2">
    <source>
        <dbReference type="Pfam" id="PF22788"/>
    </source>
</evidence>
<dbReference type="OrthoDB" id="29061at2759"/>
<sequence length="174" mass="18935">MASALEHYVNNVCSLSSLGHYRELVEYLNASTELLAKNGNILDNVLETLDNNQHSLGVLYVLVAKLTNNPAPAGAETIIKLVKDFIVTCDPTQVRVALHVFEELCHLFTNYLIRCGETIQGVKIMAVAVEKIRGSDTQLTAVHADLCQLSLCSKVFDSALACLDVDITSIASTE</sequence>
<dbReference type="InterPro" id="IPR050756">
    <property type="entry name" value="CSN3"/>
</dbReference>
<proteinExistence type="predicted"/>
<dbReference type="Proteomes" id="UP001151699">
    <property type="component" value="Chromosome C"/>
</dbReference>
<evidence type="ECO:0000256" key="1">
    <source>
        <dbReference type="ARBA" id="ARBA00022490"/>
    </source>
</evidence>
<gene>
    <name evidence="3" type="primary">CSN3</name>
    <name evidence="3" type="ORF">Bhyg_14685</name>
</gene>
<evidence type="ECO:0000313" key="3">
    <source>
        <dbReference type="EMBL" id="KAJ6636098.1"/>
    </source>
</evidence>
<comment type="caution">
    <text evidence="3">The sequence shown here is derived from an EMBL/GenBank/DDBJ whole genome shotgun (WGS) entry which is preliminary data.</text>
</comment>
<name>A0A9Q0RXN8_9DIPT</name>
<protein>
    <submittedName>
        <fullName evidence="3">COP9 signalosome complex subunit 3</fullName>
    </submittedName>
</protein>
<dbReference type="PANTHER" id="PTHR10758">
    <property type="entry name" value="26S PROTEASOME NON-ATPASE REGULATORY SUBUNIT 3/COP9 SIGNALOSOME COMPLEX SUBUNIT 3"/>
    <property type="match status" value="1"/>
</dbReference>
<evidence type="ECO:0000313" key="4">
    <source>
        <dbReference type="Proteomes" id="UP001151699"/>
    </source>
</evidence>
<organism evidence="3 4">
    <name type="scientific">Pseudolycoriella hygida</name>
    <dbReference type="NCBI Taxonomy" id="35572"/>
    <lineage>
        <taxon>Eukaryota</taxon>
        <taxon>Metazoa</taxon>
        <taxon>Ecdysozoa</taxon>
        <taxon>Arthropoda</taxon>
        <taxon>Hexapoda</taxon>
        <taxon>Insecta</taxon>
        <taxon>Pterygota</taxon>
        <taxon>Neoptera</taxon>
        <taxon>Endopterygota</taxon>
        <taxon>Diptera</taxon>
        <taxon>Nematocera</taxon>
        <taxon>Sciaroidea</taxon>
        <taxon>Sciaridae</taxon>
        <taxon>Pseudolycoriella</taxon>
    </lineage>
</organism>
<feature type="domain" description="COP9 signalosome complex subunit 3 N-terminal helical repeats" evidence="2">
    <location>
        <begin position="19"/>
        <end position="172"/>
    </location>
</feature>
<dbReference type="GO" id="GO:0006511">
    <property type="term" value="P:ubiquitin-dependent protein catabolic process"/>
    <property type="evidence" value="ECO:0007669"/>
    <property type="project" value="TreeGrafter"/>
</dbReference>
<keyword evidence="1" id="KW-0963">Cytoplasm</keyword>
<dbReference type="EMBL" id="WJQU01000004">
    <property type="protein sequence ID" value="KAJ6636098.1"/>
    <property type="molecule type" value="Genomic_DNA"/>
</dbReference>
<dbReference type="PANTHER" id="PTHR10758:SF1">
    <property type="entry name" value="COP9 SIGNALOSOME COMPLEX SUBUNIT 3"/>
    <property type="match status" value="1"/>
</dbReference>
<accession>A0A9Q0RXN8</accession>
<keyword evidence="4" id="KW-1185">Reference proteome</keyword>
<dbReference type="InterPro" id="IPR055089">
    <property type="entry name" value="COP9_N"/>
</dbReference>
<feature type="non-terminal residue" evidence="3">
    <location>
        <position position="174"/>
    </location>
</feature>